<keyword evidence="2" id="KW-0479">Metal-binding</keyword>
<dbReference type="PROSITE" id="PS51318">
    <property type="entry name" value="TAT"/>
    <property type="match status" value="1"/>
</dbReference>
<dbReference type="RefSeq" id="WP_123104003.1">
    <property type="nucleotide sequence ID" value="NZ_CP127527.1"/>
</dbReference>
<evidence type="ECO:0000256" key="5">
    <source>
        <dbReference type="SAM" id="SignalP"/>
    </source>
</evidence>
<dbReference type="GO" id="GO:0051539">
    <property type="term" value="F:4 iron, 4 sulfur cluster binding"/>
    <property type="evidence" value="ECO:0007669"/>
    <property type="project" value="UniProtKB-KW"/>
</dbReference>
<keyword evidence="1" id="KW-0004">4Fe-4S</keyword>
<feature type="chain" id="PRO_5018262704" evidence="5">
    <location>
        <begin position="44"/>
        <end position="336"/>
    </location>
</feature>
<dbReference type="InterPro" id="IPR017896">
    <property type="entry name" value="4Fe4S_Fe-S-bd"/>
</dbReference>
<dbReference type="InterPro" id="IPR006311">
    <property type="entry name" value="TAT_signal"/>
</dbReference>
<feature type="domain" description="4Fe-4S ferredoxin-type" evidence="6">
    <location>
        <begin position="202"/>
        <end position="231"/>
    </location>
</feature>
<accession>A0A3M8R1R1</accession>
<dbReference type="Pfam" id="PF12800">
    <property type="entry name" value="Fer4_4"/>
    <property type="match status" value="1"/>
</dbReference>
<dbReference type="CDD" id="cd10551">
    <property type="entry name" value="PsrB"/>
    <property type="match status" value="1"/>
</dbReference>
<reference evidence="7" key="1">
    <citation type="submission" date="2018-10" db="EMBL/GenBank/DDBJ databases">
        <title>Acidithiobacillus sulfuriphilus sp. nov.: an extremely acidophilic sulfur-oxidizing chemolithotroph isolated from a neutral pH environment.</title>
        <authorList>
            <person name="Falagan C."/>
            <person name="Moya-Beltran A."/>
            <person name="Quatrini R."/>
            <person name="Johnson D.B."/>
        </authorList>
    </citation>
    <scope>NUCLEOTIDE SEQUENCE [LARGE SCALE GENOMIC DNA]</scope>
    <source>
        <strain evidence="7">CJ-2</strain>
    </source>
</reference>
<keyword evidence="4" id="KW-0411">Iron-sulfur</keyword>
<evidence type="ECO:0000259" key="6">
    <source>
        <dbReference type="PROSITE" id="PS51379"/>
    </source>
</evidence>
<sequence length="336" mass="36932">MFTHASKPGPEPFDPSRRSFLRSAFTLTIGVAALPAFSVPAKAAPPAPGSGTKTGVNPKYNPSWEGWGNPRLDIDDGWNNWHNILNPDNLPIYHDVFERIPESRPAHHWGMVIDARKCVGCQACVVSCKSENNVPLGVYRTWVDVYQTGDTVPDPDGDILVDGERFRMDVRVQSVPKICNHCDNPPCVDVCPVKATFKRQDGIVLVDPTLCIGCGTCVNACPYDARYLNPVSHTADKCTFCVERVDAGLDPACVTSCVGRSRIFGDLNDPDSEVSRLLVEYPSVVRHPEFGTKPQVYYIGMSGDITTDPDPNVQRMVYTYTSNANNSVVADVDDRI</sequence>
<dbReference type="EMBL" id="RIZI01000168">
    <property type="protein sequence ID" value="RNF61622.1"/>
    <property type="molecule type" value="Genomic_DNA"/>
</dbReference>
<dbReference type="GO" id="GO:0046872">
    <property type="term" value="F:metal ion binding"/>
    <property type="evidence" value="ECO:0007669"/>
    <property type="project" value="UniProtKB-KW"/>
</dbReference>
<gene>
    <name evidence="7" type="ORF">EC580_08310</name>
</gene>
<dbReference type="PROSITE" id="PS00198">
    <property type="entry name" value="4FE4S_FER_1"/>
    <property type="match status" value="1"/>
</dbReference>
<dbReference type="AlphaFoldDB" id="A0A3M8R1R1"/>
<evidence type="ECO:0000256" key="2">
    <source>
        <dbReference type="ARBA" id="ARBA00022723"/>
    </source>
</evidence>
<feature type="signal peptide" evidence="5">
    <location>
        <begin position="1"/>
        <end position="43"/>
    </location>
</feature>
<name>A0A3M8R1R1_9PROT</name>
<proteinExistence type="predicted"/>
<comment type="caution">
    <text evidence="7">The sequence shown here is derived from an EMBL/GenBank/DDBJ whole genome shotgun (WGS) entry which is preliminary data.</text>
</comment>
<evidence type="ECO:0000256" key="4">
    <source>
        <dbReference type="ARBA" id="ARBA00023014"/>
    </source>
</evidence>
<dbReference type="OrthoDB" id="9789936at2"/>
<evidence type="ECO:0000313" key="7">
    <source>
        <dbReference type="EMBL" id="RNF61622.1"/>
    </source>
</evidence>
<keyword evidence="3" id="KW-0408">Iron</keyword>
<evidence type="ECO:0000256" key="1">
    <source>
        <dbReference type="ARBA" id="ARBA00022485"/>
    </source>
</evidence>
<dbReference type="PROSITE" id="PS51379">
    <property type="entry name" value="4FE4S_FER_2"/>
    <property type="match status" value="2"/>
</dbReference>
<evidence type="ECO:0000256" key="3">
    <source>
        <dbReference type="ARBA" id="ARBA00023004"/>
    </source>
</evidence>
<dbReference type="Gene3D" id="3.30.70.20">
    <property type="match status" value="2"/>
</dbReference>
<dbReference type="Pfam" id="PF13247">
    <property type="entry name" value="Fer4_11"/>
    <property type="match status" value="1"/>
</dbReference>
<dbReference type="PANTHER" id="PTHR43177:SF3">
    <property type="entry name" value="PROTEIN NRFC HOMOLOG"/>
    <property type="match status" value="1"/>
</dbReference>
<protein>
    <submittedName>
        <fullName evidence="7">4Fe-4S dicluster domain-containing protein</fullName>
    </submittedName>
</protein>
<dbReference type="SUPFAM" id="SSF54862">
    <property type="entry name" value="4Fe-4S ferredoxins"/>
    <property type="match status" value="1"/>
</dbReference>
<dbReference type="InterPro" id="IPR017900">
    <property type="entry name" value="4Fe4S_Fe_S_CS"/>
</dbReference>
<dbReference type="InterPro" id="IPR050954">
    <property type="entry name" value="ET_IronSulfur_Cluster-Binding"/>
</dbReference>
<dbReference type="PANTHER" id="PTHR43177">
    <property type="entry name" value="PROTEIN NRFC"/>
    <property type="match status" value="1"/>
</dbReference>
<organism evidence="7">
    <name type="scientific">Acidithiobacillus sulfuriphilus</name>
    <dbReference type="NCBI Taxonomy" id="1867749"/>
    <lineage>
        <taxon>Bacteria</taxon>
        <taxon>Pseudomonadati</taxon>
        <taxon>Pseudomonadota</taxon>
        <taxon>Acidithiobacillia</taxon>
        <taxon>Acidithiobacillales</taxon>
        <taxon>Acidithiobacillaceae</taxon>
        <taxon>Acidithiobacillus</taxon>
    </lineage>
</organism>
<keyword evidence="5" id="KW-0732">Signal</keyword>
<feature type="domain" description="4Fe-4S ferredoxin-type" evidence="6">
    <location>
        <begin position="109"/>
        <end position="139"/>
    </location>
</feature>